<organism evidence="3 4">
    <name type="scientific">Rhizopogon vinicolor AM-OR11-026</name>
    <dbReference type="NCBI Taxonomy" id="1314800"/>
    <lineage>
        <taxon>Eukaryota</taxon>
        <taxon>Fungi</taxon>
        <taxon>Dikarya</taxon>
        <taxon>Basidiomycota</taxon>
        <taxon>Agaricomycotina</taxon>
        <taxon>Agaricomycetes</taxon>
        <taxon>Agaricomycetidae</taxon>
        <taxon>Boletales</taxon>
        <taxon>Suillineae</taxon>
        <taxon>Rhizopogonaceae</taxon>
        <taxon>Rhizopogon</taxon>
    </lineage>
</organism>
<dbReference type="Gene3D" id="2.130.10.10">
    <property type="entry name" value="YVTN repeat-like/Quinoprotein amine dehydrogenase"/>
    <property type="match status" value="3"/>
</dbReference>
<dbReference type="Proteomes" id="UP000092154">
    <property type="component" value="Unassembled WGS sequence"/>
</dbReference>
<name>A0A1B7MR79_9AGAM</name>
<dbReference type="STRING" id="1314800.A0A1B7MR79"/>
<evidence type="ECO:0000313" key="3">
    <source>
        <dbReference type="EMBL" id="OAX35108.1"/>
    </source>
</evidence>
<reference evidence="3 4" key="1">
    <citation type="submission" date="2016-06" db="EMBL/GenBank/DDBJ databases">
        <title>Comparative genomics of the ectomycorrhizal sister species Rhizopogon vinicolor and Rhizopogon vesiculosus (Basidiomycota: Boletales) reveals a divergence of the mating type B locus.</title>
        <authorList>
            <consortium name="DOE Joint Genome Institute"/>
            <person name="Mujic A.B."/>
            <person name="Kuo A."/>
            <person name="Tritt A."/>
            <person name="Lipzen A."/>
            <person name="Chen C."/>
            <person name="Johnson J."/>
            <person name="Sharma A."/>
            <person name="Barry K."/>
            <person name="Grigoriev I.V."/>
            <person name="Spatafora J.W."/>
        </authorList>
    </citation>
    <scope>NUCLEOTIDE SEQUENCE [LARGE SCALE GENOMIC DNA]</scope>
    <source>
        <strain evidence="3 4">AM-OR11-026</strain>
    </source>
</reference>
<dbReference type="InterPro" id="IPR001680">
    <property type="entry name" value="WD40_rpt"/>
</dbReference>
<dbReference type="Pfam" id="PF00400">
    <property type="entry name" value="WD40"/>
    <property type="match status" value="7"/>
</dbReference>
<evidence type="ECO:0000256" key="1">
    <source>
        <dbReference type="ARBA" id="ARBA00022574"/>
    </source>
</evidence>
<dbReference type="EMBL" id="KV448532">
    <property type="protein sequence ID" value="OAX35108.1"/>
    <property type="molecule type" value="Genomic_DNA"/>
</dbReference>
<evidence type="ECO:0000256" key="2">
    <source>
        <dbReference type="ARBA" id="ARBA00022737"/>
    </source>
</evidence>
<dbReference type="PANTHER" id="PTHR19848">
    <property type="entry name" value="WD40 REPEAT PROTEIN"/>
    <property type="match status" value="1"/>
</dbReference>
<dbReference type="PANTHER" id="PTHR19848:SF8">
    <property type="entry name" value="F-BOX AND WD REPEAT DOMAIN CONTAINING 7"/>
    <property type="match status" value="1"/>
</dbReference>
<accession>A0A1B7MR79</accession>
<dbReference type="InterPro" id="IPR036322">
    <property type="entry name" value="WD40_repeat_dom_sf"/>
</dbReference>
<protein>
    <submittedName>
        <fullName evidence="3">WD40 repeat-like protein</fullName>
    </submittedName>
</protein>
<dbReference type="GO" id="GO:0000027">
    <property type="term" value="P:ribosomal large subunit assembly"/>
    <property type="evidence" value="ECO:0007669"/>
    <property type="project" value="TreeGrafter"/>
</dbReference>
<dbReference type="OrthoDB" id="3238562at2759"/>
<dbReference type="SUPFAM" id="SSF50978">
    <property type="entry name" value="WD40 repeat-like"/>
    <property type="match status" value="1"/>
</dbReference>
<dbReference type="SMART" id="SM00320">
    <property type="entry name" value="WD40"/>
    <property type="match status" value="8"/>
</dbReference>
<dbReference type="InterPro" id="IPR015943">
    <property type="entry name" value="WD40/YVTN_repeat-like_dom_sf"/>
</dbReference>
<dbReference type="GO" id="GO:0005730">
    <property type="term" value="C:nucleolus"/>
    <property type="evidence" value="ECO:0007669"/>
    <property type="project" value="TreeGrafter"/>
</dbReference>
<proteinExistence type="predicted"/>
<keyword evidence="2" id="KW-0677">Repeat</keyword>
<feature type="non-terminal residue" evidence="3">
    <location>
        <position position="357"/>
    </location>
</feature>
<dbReference type="AlphaFoldDB" id="A0A1B7MR79"/>
<dbReference type="InParanoid" id="A0A1B7MR79"/>
<gene>
    <name evidence="3" type="ORF">K503DRAFT_723442</name>
</gene>
<sequence>MCKWNCDTGRLVGEPWKGDGGPIQTLALSPDGKTVACGREDGSVRRCDTDGNMIKSIWTGHSAWALSWSHCGGHIASGSSDGTILIREAESGKVAVGPIETNQGIVGSLAYSPLGDRIASGGDNTICIWDSNTGNLLIGLIKNLHYRVESVVWSLDGSKLYSASDEFARVFDSVSGTLLHRFKHDNSLYSVTLSPKHNVLACVGNYGLAQLWDTESHKPLGQPFWQEDRKHLSFVLFSRDGQHLAYSGGDKKITLWMWDCDTGCLVGIPERRKIGRITTLALSPDGKTIACGRANGSVERWNTDGKMAQSIWAGHGNWVLSLFLAYSPLGDRIASGGKGTICIWDSNTGKPLVSPIK</sequence>
<keyword evidence="4" id="KW-1185">Reference proteome</keyword>
<keyword evidence="1" id="KW-0853">WD repeat</keyword>
<evidence type="ECO:0000313" key="4">
    <source>
        <dbReference type="Proteomes" id="UP000092154"/>
    </source>
</evidence>